<protein>
    <submittedName>
        <fullName evidence="2">Uncharacterized protein</fullName>
    </submittedName>
</protein>
<accession>A0A5B7IPH9</accession>
<evidence type="ECO:0000313" key="2">
    <source>
        <dbReference type="EMBL" id="MPC83506.1"/>
    </source>
</evidence>
<sequence length="173" mass="19176">MERHLITESRLSFSSNQKSCGSITSLRTQPECQPGQEAPPSPLVPLKTSTSHIEGKIKGAELRDKRMGGYSAGYSEPPPTLIQFKDIQSEVSEVSKEAKLRNERGGGYSLRYSEAPPTRSQVWKVKEVELSDERGGAYPPSYSEWTKGSMITITSHLYSVASAGAIYKSFFFY</sequence>
<reference evidence="2 3" key="1">
    <citation type="submission" date="2019-05" db="EMBL/GenBank/DDBJ databases">
        <title>Another draft genome of Portunus trituberculatus and its Hox gene families provides insights of decapod evolution.</title>
        <authorList>
            <person name="Jeong J.-H."/>
            <person name="Song I."/>
            <person name="Kim S."/>
            <person name="Choi T."/>
            <person name="Kim D."/>
            <person name="Ryu S."/>
            <person name="Kim W."/>
        </authorList>
    </citation>
    <scope>NUCLEOTIDE SEQUENCE [LARGE SCALE GENOMIC DNA]</scope>
    <source>
        <tissue evidence="2">Muscle</tissue>
    </source>
</reference>
<dbReference type="Proteomes" id="UP000324222">
    <property type="component" value="Unassembled WGS sequence"/>
</dbReference>
<keyword evidence="3" id="KW-1185">Reference proteome</keyword>
<evidence type="ECO:0000313" key="3">
    <source>
        <dbReference type="Proteomes" id="UP000324222"/>
    </source>
</evidence>
<dbReference type="EMBL" id="VSRR010062705">
    <property type="protein sequence ID" value="MPC83506.1"/>
    <property type="molecule type" value="Genomic_DNA"/>
</dbReference>
<name>A0A5B7IPH9_PORTR</name>
<gene>
    <name evidence="2" type="ORF">E2C01_078218</name>
</gene>
<evidence type="ECO:0000256" key="1">
    <source>
        <dbReference type="SAM" id="MobiDB-lite"/>
    </source>
</evidence>
<dbReference type="AlphaFoldDB" id="A0A5B7IPH9"/>
<feature type="compositionally biased region" description="Polar residues" evidence="1">
    <location>
        <begin position="16"/>
        <end position="31"/>
    </location>
</feature>
<organism evidence="2 3">
    <name type="scientific">Portunus trituberculatus</name>
    <name type="common">Swimming crab</name>
    <name type="synonym">Neptunus trituberculatus</name>
    <dbReference type="NCBI Taxonomy" id="210409"/>
    <lineage>
        <taxon>Eukaryota</taxon>
        <taxon>Metazoa</taxon>
        <taxon>Ecdysozoa</taxon>
        <taxon>Arthropoda</taxon>
        <taxon>Crustacea</taxon>
        <taxon>Multicrustacea</taxon>
        <taxon>Malacostraca</taxon>
        <taxon>Eumalacostraca</taxon>
        <taxon>Eucarida</taxon>
        <taxon>Decapoda</taxon>
        <taxon>Pleocyemata</taxon>
        <taxon>Brachyura</taxon>
        <taxon>Eubrachyura</taxon>
        <taxon>Portunoidea</taxon>
        <taxon>Portunidae</taxon>
        <taxon>Portuninae</taxon>
        <taxon>Portunus</taxon>
    </lineage>
</organism>
<feature type="region of interest" description="Disordered" evidence="1">
    <location>
        <begin position="16"/>
        <end position="49"/>
    </location>
</feature>
<comment type="caution">
    <text evidence="2">The sequence shown here is derived from an EMBL/GenBank/DDBJ whole genome shotgun (WGS) entry which is preliminary data.</text>
</comment>
<proteinExistence type="predicted"/>